<organism evidence="10 11">
    <name type="scientific">Pseudolysinimonas kribbensis</name>
    <dbReference type="NCBI Taxonomy" id="433641"/>
    <lineage>
        <taxon>Bacteria</taxon>
        <taxon>Bacillati</taxon>
        <taxon>Actinomycetota</taxon>
        <taxon>Actinomycetes</taxon>
        <taxon>Micrococcales</taxon>
        <taxon>Microbacteriaceae</taxon>
        <taxon>Pseudolysinimonas</taxon>
    </lineage>
</organism>
<gene>
    <name evidence="10" type="ORF">GCM10025881_34780</name>
</gene>
<dbReference type="EMBL" id="BSVB01000001">
    <property type="protein sequence ID" value="GMA96654.1"/>
    <property type="molecule type" value="Genomic_DNA"/>
</dbReference>
<dbReference type="InterPro" id="IPR002052">
    <property type="entry name" value="DNA_methylase_N6_adenine_CS"/>
</dbReference>
<feature type="domain" description="DNA methylase adenine-specific" evidence="8">
    <location>
        <begin position="152"/>
        <end position="347"/>
    </location>
</feature>
<protein>
    <recommendedName>
        <fullName evidence="1">site-specific DNA-methyltransferase (adenine-specific)</fullName>
        <ecNumber evidence="1">2.1.1.72</ecNumber>
    </recommendedName>
</protein>
<evidence type="ECO:0000259" key="8">
    <source>
        <dbReference type="Pfam" id="PF02384"/>
    </source>
</evidence>
<evidence type="ECO:0000256" key="2">
    <source>
        <dbReference type="ARBA" id="ARBA00022603"/>
    </source>
</evidence>
<evidence type="ECO:0000256" key="3">
    <source>
        <dbReference type="ARBA" id="ARBA00022679"/>
    </source>
</evidence>
<evidence type="ECO:0000256" key="5">
    <source>
        <dbReference type="ARBA" id="ARBA00022747"/>
    </source>
</evidence>
<feature type="domain" description="N6 adenine-specific DNA methyltransferase N-terminal" evidence="9">
    <location>
        <begin position="7"/>
        <end position="137"/>
    </location>
</feature>
<dbReference type="Gene3D" id="3.40.50.150">
    <property type="entry name" value="Vaccinia Virus protein VP39"/>
    <property type="match status" value="1"/>
</dbReference>
<evidence type="ECO:0000256" key="1">
    <source>
        <dbReference type="ARBA" id="ARBA00011900"/>
    </source>
</evidence>
<dbReference type="PANTHER" id="PTHR42933">
    <property type="entry name" value="SLR6095 PROTEIN"/>
    <property type="match status" value="1"/>
</dbReference>
<dbReference type="EC" id="2.1.1.72" evidence="1"/>
<evidence type="ECO:0000259" key="9">
    <source>
        <dbReference type="Pfam" id="PF12161"/>
    </source>
</evidence>
<evidence type="ECO:0000313" key="10">
    <source>
        <dbReference type="EMBL" id="GMA96654.1"/>
    </source>
</evidence>
<reference evidence="11" key="1">
    <citation type="journal article" date="2019" name="Int. J. Syst. Evol. Microbiol.">
        <title>The Global Catalogue of Microorganisms (GCM) 10K type strain sequencing project: providing services to taxonomists for standard genome sequencing and annotation.</title>
        <authorList>
            <consortium name="The Broad Institute Genomics Platform"/>
            <consortium name="The Broad Institute Genome Sequencing Center for Infectious Disease"/>
            <person name="Wu L."/>
            <person name="Ma J."/>
        </authorList>
    </citation>
    <scope>NUCLEOTIDE SEQUENCE [LARGE SCALE GENOMIC DNA]</scope>
    <source>
        <strain evidence="11">NBRC 108894</strain>
    </source>
</reference>
<dbReference type="RefSeq" id="WP_348534970.1">
    <property type="nucleotide sequence ID" value="NZ_BSVB01000001.1"/>
</dbReference>
<proteinExistence type="predicted"/>
<comment type="caution">
    <text evidence="10">The sequence shown here is derived from an EMBL/GenBank/DDBJ whole genome shotgun (WGS) entry which is preliminary data.</text>
</comment>
<dbReference type="Proteomes" id="UP001157034">
    <property type="component" value="Unassembled WGS sequence"/>
</dbReference>
<feature type="region of interest" description="Disordered" evidence="7">
    <location>
        <begin position="377"/>
        <end position="409"/>
    </location>
</feature>
<dbReference type="PROSITE" id="PS00092">
    <property type="entry name" value="N6_MTASE"/>
    <property type="match status" value="1"/>
</dbReference>
<keyword evidence="2" id="KW-0489">Methyltransferase</keyword>
<name>A0ABQ6KBK8_9MICO</name>
<dbReference type="Pfam" id="PF12161">
    <property type="entry name" value="HsdM_N"/>
    <property type="match status" value="1"/>
</dbReference>
<dbReference type="InterPro" id="IPR051537">
    <property type="entry name" value="DNA_Adenine_Mtase"/>
</dbReference>
<comment type="catalytic activity">
    <reaction evidence="6">
        <text>a 2'-deoxyadenosine in DNA + S-adenosyl-L-methionine = an N(6)-methyl-2'-deoxyadenosine in DNA + S-adenosyl-L-homocysteine + H(+)</text>
        <dbReference type="Rhea" id="RHEA:15197"/>
        <dbReference type="Rhea" id="RHEA-COMP:12418"/>
        <dbReference type="Rhea" id="RHEA-COMP:12419"/>
        <dbReference type="ChEBI" id="CHEBI:15378"/>
        <dbReference type="ChEBI" id="CHEBI:57856"/>
        <dbReference type="ChEBI" id="CHEBI:59789"/>
        <dbReference type="ChEBI" id="CHEBI:90615"/>
        <dbReference type="ChEBI" id="CHEBI:90616"/>
        <dbReference type="EC" id="2.1.1.72"/>
    </reaction>
</comment>
<sequence length="409" mass="44438">MSQQNNAAFVWSIADLLRGPYKPHQYGSVILPFTILRRLDCVLEPSKQAVLDEAGKRGDGPGASVFLTKAAGQNFYNTSKFTLKSLLGDAAGIRANLLDYVHGFSENVRDIFDKFEFEKQLQKLDGENLLYLLTQRFAAVDLHPSAISNIEMGLMFEELIRKFAESSNETAGEHFTPREVIRLMVSVLLEPDTEALNEPGVVRSIYDPTAGTGGMLSTADEYLHGQNPQARLVMFGQEINGESYAICKADLVIKGQDINNIVLGDTLTDDGFSGQTFDYCLSNPPFGVDWNKQKPAVLKEHDEQGFNGRFGPGLPRVSDGSLLFLLHLVKKLRPKAKGGGRAGIVLNGSPCSPELPGRVSQRSAVTCLRTTCSRRSSPCLPTCSTTPASPPTSGSSTTTSAQNVAAWCS</sequence>
<keyword evidence="4" id="KW-0949">S-adenosyl-L-methionine</keyword>
<keyword evidence="5" id="KW-0680">Restriction system</keyword>
<evidence type="ECO:0000256" key="6">
    <source>
        <dbReference type="ARBA" id="ARBA00047942"/>
    </source>
</evidence>
<dbReference type="InterPro" id="IPR003356">
    <property type="entry name" value="DNA_methylase_A-5"/>
</dbReference>
<evidence type="ECO:0000256" key="4">
    <source>
        <dbReference type="ARBA" id="ARBA00022691"/>
    </source>
</evidence>
<evidence type="ECO:0000256" key="7">
    <source>
        <dbReference type="SAM" id="MobiDB-lite"/>
    </source>
</evidence>
<keyword evidence="3" id="KW-0808">Transferase</keyword>
<dbReference type="PANTHER" id="PTHR42933:SF3">
    <property type="entry name" value="TYPE I RESTRICTION ENZYME MJAVIII METHYLASE SUBUNIT"/>
    <property type="match status" value="1"/>
</dbReference>
<evidence type="ECO:0000313" key="11">
    <source>
        <dbReference type="Proteomes" id="UP001157034"/>
    </source>
</evidence>
<dbReference type="Pfam" id="PF02384">
    <property type="entry name" value="N6_Mtase"/>
    <property type="match status" value="1"/>
</dbReference>
<dbReference type="PRINTS" id="PR00507">
    <property type="entry name" value="N12N6MTFRASE"/>
</dbReference>
<dbReference type="InterPro" id="IPR029063">
    <property type="entry name" value="SAM-dependent_MTases_sf"/>
</dbReference>
<keyword evidence="11" id="KW-1185">Reference proteome</keyword>
<dbReference type="InterPro" id="IPR022749">
    <property type="entry name" value="D12N6_MeTrfase_N"/>
</dbReference>
<accession>A0ABQ6KBK8</accession>
<dbReference type="SUPFAM" id="SSF53335">
    <property type="entry name" value="S-adenosyl-L-methionine-dependent methyltransferases"/>
    <property type="match status" value="1"/>
</dbReference>
<feature type="compositionally biased region" description="Low complexity" evidence="7">
    <location>
        <begin position="377"/>
        <end position="401"/>
    </location>
</feature>